<evidence type="ECO:0000256" key="3">
    <source>
        <dbReference type="ARBA" id="ARBA00022692"/>
    </source>
</evidence>
<evidence type="ECO:0000256" key="1">
    <source>
        <dbReference type="ARBA" id="ARBA00004141"/>
    </source>
</evidence>
<gene>
    <name evidence="8" type="ORF">M9Y10_004723</name>
</gene>
<feature type="transmembrane region" description="Helical" evidence="7">
    <location>
        <begin position="424"/>
        <end position="445"/>
    </location>
</feature>
<comment type="subcellular location">
    <subcellularLocation>
        <location evidence="1">Membrane</location>
        <topology evidence="1">Multi-pass membrane protein</topology>
    </subcellularLocation>
</comment>
<keyword evidence="5 7" id="KW-1133">Transmembrane helix</keyword>
<comment type="similarity">
    <text evidence="2 7">Belongs to the nonaspanin (TM9SF) (TC 9.A.2) family.</text>
</comment>
<proteinExistence type="inferred from homology"/>
<evidence type="ECO:0000256" key="2">
    <source>
        <dbReference type="ARBA" id="ARBA00005227"/>
    </source>
</evidence>
<keyword evidence="3 7" id="KW-0812">Transmembrane</keyword>
<dbReference type="PANTHER" id="PTHR10766">
    <property type="entry name" value="TRANSMEMBRANE 9 SUPERFAMILY PROTEIN"/>
    <property type="match status" value="1"/>
</dbReference>
<organism evidence="8 9">
    <name type="scientific">Tritrichomonas musculus</name>
    <dbReference type="NCBI Taxonomy" id="1915356"/>
    <lineage>
        <taxon>Eukaryota</taxon>
        <taxon>Metamonada</taxon>
        <taxon>Parabasalia</taxon>
        <taxon>Tritrichomonadida</taxon>
        <taxon>Tritrichomonadidae</taxon>
        <taxon>Tritrichomonas</taxon>
    </lineage>
</organism>
<dbReference type="EMBL" id="JAPFFF010000011">
    <property type="protein sequence ID" value="KAK8877960.1"/>
    <property type="molecule type" value="Genomic_DNA"/>
</dbReference>
<feature type="transmembrane region" description="Helical" evidence="7">
    <location>
        <begin position="341"/>
        <end position="365"/>
    </location>
</feature>
<evidence type="ECO:0000313" key="9">
    <source>
        <dbReference type="Proteomes" id="UP001470230"/>
    </source>
</evidence>
<keyword evidence="6 7" id="KW-0472">Membrane</keyword>
<feature type="transmembrane region" description="Helical" evidence="7">
    <location>
        <begin position="531"/>
        <end position="561"/>
    </location>
</feature>
<name>A0ABR2JLW6_9EUKA</name>
<feature type="transmembrane region" description="Helical" evidence="7">
    <location>
        <begin position="270"/>
        <end position="293"/>
    </location>
</feature>
<dbReference type="Proteomes" id="UP001470230">
    <property type="component" value="Unassembled WGS sequence"/>
</dbReference>
<evidence type="ECO:0000256" key="6">
    <source>
        <dbReference type="ARBA" id="ARBA00023136"/>
    </source>
</evidence>
<feature type="transmembrane region" description="Helical" evidence="7">
    <location>
        <begin position="465"/>
        <end position="486"/>
    </location>
</feature>
<feature type="transmembrane region" description="Helical" evidence="7">
    <location>
        <begin position="206"/>
        <end position="224"/>
    </location>
</feature>
<dbReference type="Pfam" id="PF02990">
    <property type="entry name" value="EMP70"/>
    <property type="match status" value="1"/>
</dbReference>
<feature type="transmembrane region" description="Helical" evidence="7">
    <location>
        <begin position="377"/>
        <end position="403"/>
    </location>
</feature>
<reference evidence="8 9" key="1">
    <citation type="submission" date="2024-04" db="EMBL/GenBank/DDBJ databases">
        <title>Tritrichomonas musculus Genome.</title>
        <authorList>
            <person name="Alves-Ferreira E."/>
            <person name="Grigg M."/>
            <person name="Lorenzi H."/>
            <person name="Galac M."/>
        </authorList>
    </citation>
    <scope>NUCLEOTIDE SEQUENCE [LARGE SCALE GENOMIC DNA]</scope>
    <source>
        <strain evidence="8 9">EAF2021</strain>
    </source>
</reference>
<accession>A0ABR2JLW6</accession>
<keyword evidence="4" id="KW-0732">Signal</keyword>
<evidence type="ECO:0000313" key="8">
    <source>
        <dbReference type="EMBL" id="KAK8877960.1"/>
    </source>
</evidence>
<dbReference type="InterPro" id="IPR004240">
    <property type="entry name" value="EMP70"/>
</dbReference>
<evidence type="ECO:0000256" key="4">
    <source>
        <dbReference type="ARBA" id="ARBA00022729"/>
    </source>
</evidence>
<evidence type="ECO:0000256" key="5">
    <source>
        <dbReference type="ARBA" id="ARBA00022989"/>
    </source>
</evidence>
<dbReference type="PANTHER" id="PTHR10766:SF41">
    <property type="entry name" value="TRANSMEMBRANE 9 SUPERFAMILY MEMBER 3"/>
    <property type="match status" value="1"/>
</dbReference>
<feature type="transmembrane region" description="Helical" evidence="7">
    <location>
        <begin position="305"/>
        <end position="329"/>
    </location>
</feature>
<feature type="transmembrane region" description="Helical" evidence="7">
    <location>
        <begin position="498"/>
        <end position="519"/>
    </location>
</feature>
<evidence type="ECO:0000256" key="7">
    <source>
        <dbReference type="RuleBase" id="RU363079"/>
    </source>
</evidence>
<keyword evidence="9" id="KW-1185">Reference proteome</keyword>
<sequence length="571" mass="66647">MFFFLYFTLLSAKRYKNDANIPVYGSKVSPFKNPFETYDFFSFPFCPYNGNDKEPPKRLADAFFGNHLQRTSVTLNFKKDVNNSHLCKVDLNDQKRSKFKDAINRKFYYQLYIDKLPVWSFVGAKGIKDNSLLYIFTRQHFTIYYNQNRIISIFLNPEAPVSIESNSIEFSYTAEWKPTNQTKNQRIQNYNNNKFFMQSNPLSSVYSVKILACVLIFLAIIFLIKSVSDDFSRFQKESEYNDFEFDFQYNNIEKGWKMVHADVFRPPRQYMFLSILFGNGSQIFTALLLYFLITVIFGQYFDRSIYFNIIIFSYSIAALVGGYFSAGLYKRWGGNNWIKQLVASTYFVPSIFFTFEFILDGISLFEKTLKISKIKPYIVLFLVLNIIILPLTIVGGIVGRHWFIIGPNPARVSMVKRNIPRQPFYLNNIFVSFVIGSLSFLSVYAEIHSILNALVQYQVNFVWMMSLLVLLLLTCVISCLTVFTVYKKLSAEDYEWQWISFLGPFSISLFIYLYSIYYFNQYSAISGILQFLYYFAYTSVLSLTVGIICGFIGFTVSALFVRRIYTNIKAD</sequence>
<comment type="caution">
    <text evidence="8">The sequence shown here is derived from an EMBL/GenBank/DDBJ whole genome shotgun (WGS) entry which is preliminary data.</text>
</comment>
<protein>
    <recommendedName>
        <fullName evidence="7">Transmembrane 9 superfamily member</fullName>
    </recommendedName>
</protein>